<evidence type="ECO:0000256" key="2">
    <source>
        <dbReference type="ARBA" id="ARBA00022679"/>
    </source>
</evidence>
<protein>
    <submittedName>
        <fullName evidence="6">UDP-galactose-lipid carrier transferase</fullName>
        <ecNumber evidence="6">2.-.-.-</ecNumber>
    </submittedName>
</protein>
<dbReference type="Gene3D" id="3.40.50.300">
    <property type="entry name" value="P-loop containing nucleotide triphosphate hydrolases"/>
    <property type="match status" value="1"/>
</dbReference>
<dbReference type="EMBL" id="FPHH01000159">
    <property type="protein sequence ID" value="SFV70854.1"/>
    <property type="molecule type" value="Genomic_DNA"/>
</dbReference>
<sequence length="311" mass="37030">MSKERNILDDEISEGTKLEEIVHEDRRKKKEENEREKREKDPHNKRVAVWVKKEVLEYEDELKTLQIELLKMQNYIKETGQKVLMIFEGRDAAGKGGTIKRITEHLNPRGARVVALDKPSDKERTQWYFQRYVQHLPSAGEIVLFDRSYYNRAGVEPVMGFCTQEEHKEFLHEVPEFEKMLVNSNIKIFKFYFSVSKHEQKKRFNQRRIDPLKQYKLSPVDEKSQGLWDKYTIAKYSMLLASHTEYAPWTIIRSDNKKKARINTIKHILNHFDYPKKIAKKYLKADDTIRIHANDEIKLMETEMTLKKNNA</sequence>
<gene>
    <name evidence="6" type="ORF">MNB_SM-5-1291</name>
</gene>
<dbReference type="GO" id="GO:0006793">
    <property type="term" value="P:phosphorus metabolic process"/>
    <property type="evidence" value="ECO:0007669"/>
    <property type="project" value="InterPro"/>
</dbReference>
<dbReference type="InterPro" id="IPR022488">
    <property type="entry name" value="PPK2-related"/>
</dbReference>
<dbReference type="InterPro" id="IPR027417">
    <property type="entry name" value="P-loop_NTPase"/>
</dbReference>
<dbReference type="NCBIfam" id="TIGR03707">
    <property type="entry name" value="PPK2_P_aer"/>
    <property type="match status" value="1"/>
</dbReference>
<dbReference type="Pfam" id="PF03976">
    <property type="entry name" value="PPK2"/>
    <property type="match status" value="1"/>
</dbReference>
<feature type="domain" description="Polyphosphate kinase-2-related" evidence="5">
    <location>
        <begin position="57"/>
        <end position="278"/>
    </location>
</feature>
<dbReference type="InterPro" id="IPR016898">
    <property type="entry name" value="Polyphosphate_phosphotransfera"/>
</dbReference>
<dbReference type="AlphaFoldDB" id="A0A1W1CYG9"/>
<evidence type="ECO:0000259" key="5">
    <source>
        <dbReference type="Pfam" id="PF03976"/>
    </source>
</evidence>
<dbReference type="EC" id="2.-.-.-" evidence="6"/>
<accession>A0A1W1CYG9</accession>
<evidence type="ECO:0000256" key="4">
    <source>
        <dbReference type="SAM" id="MobiDB-lite"/>
    </source>
</evidence>
<reference evidence="6" key="1">
    <citation type="submission" date="2016-10" db="EMBL/GenBank/DDBJ databases">
        <authorList>
            <person name="de Groot N.N."/>
        </authorList>
    </citation>
    <scope>NUCLEOTIDE SEQUENCE</scope>
</reference>
<evidence type="ECO:0000256" key="1">
    <source>
        <dbReference type="ARBA" id="ARBA00009924"/>
    </source>
</evidence>
<keyword evidence="3" id="KW-0418">Kinase</keyword>
<dbReference type="InterPro" id="IPR022486">
    <property type="entry name" value="PPK2_PA0141"/>
</dbReference>
<evidence type="ECO:0000313" key="6">
    <source>
        <dbReference type="EMBL" id="SFV70854.1"/>
    </source>
</evidence>
<proteinExistence type="inferred from homology"/>
<feature type="region of interest" description="Disordered" evidence="4">
    <location>
        <begin position="1"/>
        <end position="43"/>
    </location>
</feature>
<dbReference type="PIRSF" id="PIRSF028756">
    <property type="entry name" value="PPK2_prd"/>
    <property type="match status" value="1"/>
</dbReference>
<dbReference type="GO" id="GO:0008976">
    <property type="term" value="F:polyphosphate kinase activity"/>
    <property type="evidence" value="ECO:0007669"/>
    <property type="project" value="InterPro"/>
</dbReference>
<keyword evidence="2 6" id="KW-0808">Transferase</keyword>
<dbReference type="PANTHER" id="PTHR34383:SF1">
    <property type="entry name" value="ADP-POLYPHOSPHATE PHOSPHOTRANSFERASE"/>
    <property type="match status" value="1"/>
</dbReference>
<dbReference type="SUPFAM" id="SSF52540">
    <property type="entry name" value="P-loop containing nucleoside triphosphate hydrolases"/>
    <property type="match status" value="1"/>
</dbReference>
<organism evidence="6">
    <name type="scientific">hydrothermal vent metagenome</name>
    <dbReference type="NCBI Taxonomy" id="652676"/>
    <lineage>
        <taxon>unclassified sequences</taxon>
        <taxon>metagenomes</taxon>
        <taxon>ecological metagenomes</taxon>
    </lineage>
</organism>
<comment type="similarity">
    <text evidence="1">Belongs to the polyphosphate kinase 2 (PPK2) family. Class I subfamily.</text>
</comment>
<evidence type="ECO:0000256" key="3">
    <source>
        <dbReference type="ARBA" id="ARBA00022777"/>
    </source>
</evidence>
<dbReference type="PANTHER" id="PTHR34383">
    <property type="entry name" value="POLYPHOSPHATE:AMP PHOSPHOTRANSFERASE-RELATED"/>
    <property type="match status" value="1"/>
</dbReference>
<name>A0A1W1CYG9_9ZZZZ</name>